<dbReference type="PROSITE" id="PS50850">
    <property type="entry name" value="MFS"/>
    <property type="match status" value="1"/>
</dbReference>
<reference evidence="8" key="1">
    <citation type="journal article" date="2020" name="Stud. Mycol.">
        <title>101 Dothideomycetes genomes: a test case for predicting lifestyles and emergence of pathogens.</title>
        <authorList>
            <person name="Haridas S."/>
            <person name="Albert R."/>
            <person name="Binder M."/>
            <person name="Bloem J."/>
            <person name="Labutti K."/>
            <person name="Salamov A."/>
            <person name="Andreopoulos B."/>
            <person name="Baker S."/>
            <person name="Barry K."/>
            <person name="Bills G."/>
            <person name="Bluhm B."/>
            <person name="Cannon C."/>
            <person name="Castanera R."/>
            <person name="Culley D."/>
            <person name="Daum C."/>
            <person name="Ezra D."/>
            <person name="Gonzalez J."/>
            <person name="Henrissat B."/>
            <person name="Kuo A."/>
            <person name="Liang C."/>
            <person name="Lipzen A."/>
            <person name="Lutzoni F."/>
            <person name="Magnuson J."/>
            <person name="Mondo S."/>
            <person name="Nolan M."/>
            <person name="Ohm R."/>
            <person name="Pangilinan J."/>
            <person name="Park H.-J."/>
            <person name="Ramirez L."/>
            <person name="Alfaro M."/>
            <person name="Sun H."/>
            <person name="Tritt A."/>
            <person name="Yoshinaga Y."/>
            <person name="Zwiers L.-H."/>
            <person name="Turgeon B."/>
            <person name="Goodwin S."/>
            <person name="Spatafora J."/>
            <person name="Crous P."/>
            <person name="Grigoriev I."/>
        </authorList>
    </citation>
    <scope>NUCLEOTIDE SEQUENCE</scope>
    <source>
        <strain evidence="8">CBS 122367</strain>
    </source>
</reference>
<dbReference type="InterPro" id="IPR011701">
    <property type="entry name" value="MFS"/>
</dbReference>
<dbReference type="InterPro" id="IPR020846">
    <property type="entry name" value="MFS_dom"/>
</dbReference>
<dbReference type="PANTHER" id="PTHR23501:SF156">
    <property type="entry name" value="TRANSPORTER, PUTATIVE-RELATED"/>
    <property type="match status" value="1"/>
</dbReference>
<dbReference type="AlphaFoldDB" id="A0A6G1J9W6"/>
<evidence type="ECO:0000313" key="9">
    <source>
        <dbReference type="Proteomes" id="UP000799291"/>
    </source>
</evidence>
<comment type="subcellular location">
    <subcellularLocation>
        <location evidence="1">Membrane</location>
        <topology evidence="1">Multi-pass membrane protein</topology>
    </subcellularLocation>
</comment>
<feature type="compositionally biased region" description="Basic and acidic residues" evidence="5">
    <location>
        <begin position="16"/>
        <end position="31"/>
    </location>
</feature>
<sequence length="379" mass="41067">MASIEAIGGGSPRLAAKGESRDIEKSGDKEQSGGSATPLEAEEIQTSNWKKPYQFYMTSLSLWLAVLLVSLESTGLAVAIPLGGTTLEASWASIAFILAVSVIQPIYVTISDVLGRRIPQFAALALFFVGAIVFAVANDMATAIAGRSLQGLGGGGLDVLSEVIVTDMTTLKERPLWVGQLAFPMAVGCILGPIVGALFTEYATWRWLGRYNLPIIIIAAPLSFFFMRLKLLKDSLASKLRQLDWTGMLLFATGSILSLPLSWAGALYPWGSWQTFVPFIIGILFLVSFAIYEKRPAQPVYPYRIFGKVTAQVTLVGAFLHGAILYAALFYLTLYFQAVLLQTPLRAAVSVLPFCVFVVVLSGAAAFAVEASRKYRWET</sequence>
<proteinExistence type="predicted"/>
<evidence type="ECO:0000313" key="8">
    <source>
        <dbReference type="EMBL" id="KAF2686933.1"/>
    </source>
</evidence>
<feature type="transmembrane region" description="Helical" evidence="6">
    <location>
        <begin position="275"/>
        <end position="292"/>
    </location>
</feature>
<dbReference type="Proteomes" id="UP000799291">
    <property type="component" value="Unassembled WGS sequence"/>
</dbReference>
<feature type="transmembrane region" description="Helical" evidence="6">
    <location>
        <begin position="348"/>
        <end position="369"/>
    </location>
</feature>
<dbReference type="GO" id="GO:0022857">
    <property type="term" value="F:transmembrane transporter activity"/>
    <property type="evidence" value="ECO:0007669"/>
    <property type="project" value="InterPro"/>
</dbReference>
<feature type="transmembrane region" description="Helical" evidence="6">
    <location>
        <begin position="243"/>
        <end position="263"/>
    </location>
</feature>
<evidence type="ECO:0000256" key="1">
    <source>
        <dbReference type="ARBA" id="ARBA00004141"/>
    </source>
</evidence>
<keyword evidence="4 6" id="KW-0472">Membrane</keyword>
<evidence type="ECO:0000259" key="7">
    <source>
        <dbReference type="PROSITE" id="PS50850"/>
    </source>
</evidence>
<feature type="domain" description="Major facilitator superfamily (MFS) profile" evidence="7">
    <location>
        <begin position="54"/>
        <end position="379"/>
    </location>
</feature>
<dbReference type="PANTHER" id="PTHR23501">
    <property type="entry name" value="MAJOR FACILITATOR SUPERFAMILY"/>
    <property type="match status" value="1"/>
</dbReference>
<evidence type="ECO:0000256" key="5">
    <source>
        <dbReference type="SAM" id="MobiDB-lite"/>
    </source>
</evidence>
<dbReference type="SUPFAM" id="SSF103473">
    <property type="entry name" value="MFS general substrate transporter"/>
    <property type="match status" value="1"/>
</dbReference>
<gene>
    <name evidence="8" type="ORF">K458DRAFT_470925</name>
</gene>
<dbReference type="EMBL" id="MU005576">
    <property type="protein sequence ID" value="KAF2686933.1"/>
    <property type="molecule type" value="Genomic_DNA"/>
</dbReference>
<feature type="transmembrane region" description="Helical" evidence="6">
    <location>
        <begin position="211"/>
        <end position="231"/>
    </location>
</feature>
<organism evidence="8 9">
    <name type="scientific">Lentithecium fluviatile CBS 122367</name>
    <dbReference type="NCBI Taxonomy" id="1168545"/>
    <lineage>
        <taxon>Eukaryota</taxon>
        <taxon>Fungi</taxon>
        <taxon>Dikarya</taxon>
        <taxon>Ascomycota</taxon>
        <taxon>Pezizomycotina</taxon>
        <taxon>Dothideomycetes</taxon>
        <taxon>Pleosporomycetidae</taxon>
        <taxon>Pleosporales</taxon>
        <taxon>Massarineae</taxon>
        <taxon>Lentitheciaceae</taxon>
        <taxon>Lentithecium</taxon>
    </lineage>
</organism>
<feature type="transmembrane region" description="Helical" evidence="6">
    <location>
        <begin position="177"/>
        <end position="199"/>
    </location>
</feature>
<evidence type="ECO:0000256" key="6">
    <source>
        <dbReference type="SAM" id="Phobius"/>
    </source>
</evidence>
<feature type="transmembrane region" description="Helical" evidence="6">
    <location>
        <begin position="313"/>
        <end position="336"/>
    </location>
</feature>
<name>A0A6G1J9W6_9PLEO</name>
<evidence type="ECO:0000256" key="4">
    <source>
        <dbReference type="ARBA" id="ARBA00023136"/>
    </source>
</evidence>
<dbReference type="OrthoDB" id="4139357at2759"/>
<dbReference type="InterPro" id="IPR036259">
    <property type="entry name" value="MFS_trans_sf"/>
</dbReference>
<feature type="transmembrane region" description="Helical" evidence="6">
    <location>
        <begin position="60"/>
        <end position="83"/>
    </location>
</feature>
<evidence type="ECO:0000256" key="2">
    <source>
        <dbReference type="ARBA" id="ARBA00022692"/>
    </source>
</evidence>
<keyword evidence="9" id="KW-1185">Reference proteome</keyword>
<keyword evidence="2 6" id="KW-0812">Transmembrane</keyword>
<dbReference type="Gene3D" id="1.20.1720.10">
    <property type="entry name" value="Multidrug resistance protein D"/>
    <property type="match status" value="1"/>
</dbReference>
<keyword evidence="3 6" id="KW-1133">Transmembrane helix</keyword>
<accession>A0A6G1J9W6</accession>
<feature type="transmembrane region" description="Helical" evidence="6">
    <location>
        <begin position="89"/>
        <end position="109"/>
    </location>
</feature>
<feature type="region of interest" description="Disordered" evidence="5">
    <location>
        <begin position="1"/>
        <end position="43"/>
    </location>
</feature>
<feature type="transmembrane region" description="Helical" evidence="6">
    <location>
        <begin position="121"/>
        <end position="138"/>
    </location>
</feature>
<protein>
    <submittedName>
        <fullName evidence="8">MFS general substrate transporter</fullName>
    </submittedName>
</protein>
<dbReference type="Pfam" id="PF07690">
    <property type="entry name" value="MFS_1"/>
    <property type="match status" value="1"/>
</dbReference>
<evidence type="ECO:0000256" key="3">
    <source>
        <dbReference type="ARBA" id="ARBA00022989"/>
    </source>
</evidence>
<dbReference type="GO" id="GO:0005886">
    <property type="term" value="C:plasma membrane"/>
    <property type="evidence" value="ECO:0007669"/>
    <property type="project" value="TreeGrafter"/>
</dbReference>